<dbReference type="RefSeq" id="XP_024743878.1">
    <property type="nucleotide sequence ID" value="XM_024878899.1"/>
</dbReference>
<dbReference type="GeneID" id="36586976"/>
<gene>
    <name evidence="1" type="ORF">K444DRAFT_605938</name>
</gene>
<proteinExistence type="predicted"/>
<accession>A0A2J6TVB9</accession>
<evidence type="ECO:0000313" key="2">
    <source>
        <dbReference type="Proteomes" id="UP000235371"/>
    </source>
</evidence>
<organism evidence="1 2">
    <name type="scientific">Hyaloscypha bicolor E</name>
    <dbReference type="NCBI Taxonomy" id="1095630"/>
    <lineage>
        <taxon>Eukaryota</taxon>
        <taxon>Fungi</taxon>
        <taxon>Dikarya</taxon>
        <taxon>Ascomycota</taxon>
        <taxon>Pezizomycotina</taxon>
        <taxon>Leotiomycetes</taxon>
        <taxon>Helotiales</taxon>
        <taxon>Hyaloscyphaceae</taxon>
        <taxon>Hyaloscypha</taxon>
        <taxon>Hyaloscypha bicolor</taxon>
    </lineage>
</organism>
<name>A0A2J6TVB9_9HELO</name>
<dbReference type="AlphaFoldDB" id="A0A2J6TVB9"/>
<reference evidence="1 2" key="1">
    <citation type="submission" date="2016-04" db="EMBL/GenBank/DDBJ databases">
        <title>A degradative enzymes factory behind the ericoid mycorrhizal symbiosis.</title>
        <authorList>
            <consortium name="DOE Joint Genome Institute"/>
            <person name="Martino E."/>
            <person name="Morin E."/>
            <person name="Grelet G."/>
            <person name="Kuo A."/>
            <person name="Kohler A."/>
            <person name="Daghino S."/>
            <person name="Barry K."/>
            <person name="Choi C."/>
            <person name="Cichocki N."/>
            <person name="Clum A."/>
            <person name="Copeland A."/>
            <person name="Hainaut M."/>
            <person name="Haridas S."/>
            <person name="Labutti K."/>
            <person name="Lindquist E."/>
            <person name="Lipzen A."/>
            <person name="Khouja H.-R."/>
            <person name="Murat C."/>
            <person name="Ohm R."/>
            <person name="Olson A."/>
            <person name="Spatafora J."/>
            <person name="Veneault-Fourrey C."/>
            <person name="Henrissat B."/>
            <person name="Grigoriev I."/>
            <person name="Martin F."/>
            <person name="Perotto S."/>
        </authorList>
    </citation>
    <scope>NUCLEOTIDE SEQUENCE [LARGE SCALE GENOMIC DNA]</scope>
    <source>
        <strain evidence="1 2">E</strain>
    </source>
</reference>
<dbReference type="InParanoid" id="A0A2J6TVB9"/>
<protein>
    <submittedName>
        <fullName evidence="1">Uncharacterized protein</fullName>
    </submittedName>
</protein>
<dbReference type="EMBL" id="KZ613740">
    <property type="protein sequence ID" value="PMD66974.1"/>
    <property type="molecule type" value="Genomic_DNA"/>
</dbReference>
<evidence type="ECO:0000313" key="1">
    <source>
        <dbReference type="EMBL" id="PMD66974.1"/>
    </source>
</evidence>
<sequence length="72" mass="8086">MALLPGSASRLRLWDARRLFGLFGLRMWCVAVGWRAWLLRKRGKELENPQLGSRLWVGISNTGNGLLGVHLG</sequence>
<dbReference type="Proteomes" id="UP000235371">
    <property type="component" value="Unassembled WGS sequence"/>
</dbReference>
<keyword evidence="2" id="KW-1185">Reference proteome</keyword>